<feature type="region of interest" description="Disordered" evidence="1">
    <location>
        <begin position="1"/>
        <end position="230"/>
    </location>
</feature>
<keyword evidence="3" id="KW-1185">Reference proteome</keyword>
<protein>
    <submittedName>
        <fullName evidence="2">Uncharacterized protein</fullName>
    </submittedName>
</protein>
<evidence type="ECO:0000256" key="1">
    <source>
        <dbReference type="SAM" id="MobiDB-lite"/>
    </source>
</evidence>
<reference evidence="2 3" key="1">
    <citation type="submission" date="2024-02" db="EMBL/GenBank/DDBJ databases">
        <title>Discinaceae phylogenomics.</title>
        <authorList>
            <person name="Dirks A.C."/>
            <person name="James T.Y."/>
        </authorList>
    </citation>
    <scope>NUCLEOTIDE SEQUENCE [LARGE SCALE GENOMIC DNA]</scope>
    <source>
        <strain evidence="2 3">ACD0624</strain>
    </source>
</reference>
<feature type="region of interest" description="Disordered" evidence="1">
    <location>
        <begin position="278"/>
        <end position="366"/>
    </location>
</feature>
<feature type="compositionally biased region" description="Acidic residues" evidence="1">
    <location>
        <begin position="8"/>
        <end position="24"/>
    </location>
</feature>
<feature type="compositionally biased region" description="Low complexity" evidence="1">
    <location>
        <begin position="278"/>
        <end position="293"/>
    </location>
</feature>
<dbReference type="PANTHER" id="PTHR42106">
    <property type="entry name" value="CHROMOSOME 10, WHOLE GENOME SHOTGUN SEQUENCE"/>
    <property type="match status" value="1"/>
</dbReference>
<feature type="compositionally biased region" description="Basic and acidic residues" evidence="1">
    <location>
        <begin position="307"/>
        <end position="318"/>
    </location>
</feature>
<feature type="compositionally biased region" description="Basic and acidic residues" evidence="1">
    <location>
        <begin position="101"/>
        <end position="111"/>
    </location>
</feature>
<dbReference type="PANTHER" id="PTHR42106:SF1">
    <property type="match status" value="1"/>
</dbReference>
<gene>
    <name evidence="2" type="ORF">Q9L58_002167</name>
</gene>
<feature type="compositionally biased region" description="Polar residues" evidence="1">
    <location>
        <begin position="28"/>
        <end position="47"/>
    </location>
</feature>
<dbReference type="Proteomes" id="UP001447188">
    <property type="component" value="Unassembled WGS sequence"/>
</dbReference>
<dbReference type="EMBL" id="JBBBZM010000018">
    <property type="protein sequence ID" value="KAL0638743.1"/>
    <property type="molecule type" value="Genomic_DNA"/>
</dbReference>
<organism evidence="2 3">
    <name type="scientific">Discina gigas</name>
    <dbReference type="NCBI Taxonomy" id="1032678"/>
    <lineage>
        <taxon>Eukaryota</taxon>
        <taxon>Fungi</taxon>
        <taxon>Dikarya</taxon>
        <taxon>Ascomycota</taxon>
        <taxon>Pezizomycotina</taxon>
        <taxon>Pezizomycetes</taxon>
        <taxon>Pezizales</taxon>
        <taxon>Discinaceae</taxon>
        <taxon>Discina</taxon>
    </lineage>
</organism>
<sequence length="366" mass="38663">MDYAPSGDDSDSSSDEDLDVDLDLELSTSFAPTTHSTGSAASISLMNHQKARLGGRGGRSSRYSSVSSVGGSGSFLANPPPTAPPAQSKIGGFGVGYFGRPKGEASRRKDSLTTALRNSLGVGLGGGRASEDEKDRPDPIRRPVSRRGSLLPKTKTFQRIKAALQEEASPVETEVKREAEITRQIREEEEESPSTTAPPQDAELADIREEDESMGSSGENGSLGGGKGVGISFSKQAQRHGGFWFGDQMDGLGGSPPTFPGLRMTTDGDIMMNSESVAGSPVVGSPVVGSPVANIPSEMRRPKRRRTQDERFEPEFFKRRAVSPGLSHSPILAASPPLGGGNGGGKRLNFQGMSDTHDGIMKMSLQ</sequence>
<comment type="caution">
    <text evidence="2">The sequence shown here is derived from an EMBL/GenBank/DDBJ whole genome shotgun (WGS) entry which is preliminary data.</text>
</comment>
<proteinExistence type="predicted"/>
<feature type="compositionally biased region" description="Low complexity" evidence="1">
    <location>
        <begin position="60"/>
        <end position="69"/>
    </location>
</feature>
<evidence type="ECO:0000313" key="3">
    <source>
        <dbReference type="Proteomes" id="UP001447188"/>
    </source>
</evidence>
<accession>A0ABR3GS31</accession>
<feature type="compositionally biased region" description="Basic and acidic residues" evidence="1">
    <location>
        <begin position="129"/>
        <end position="141"/>
    </location>
</feature>
<name>A0ABR3GS31_9PEZI</name>
<feature type="compositionally biased region" description="Basic and acidic residues" evidence="1">
    <location>
        <begin position="173"/>
        <end position="186"/>
    </location>
</feature>
<evidence type="ECO:0000313" key="2">
    <source>
        <dbReference type="EMBL" id="KAL0638743.1"/>
    </source>
</evidence>